<dbReference type="InterPro" id="IPR052509">
    <property type="entry name" value="Metal_resp_DNA-bind_regulator"/>
</dbReference>
<dbReference type="Pfam" id="PF03551">
    <property type="entry name" value="PadR"/>
    <property type="match status" value="1"/>
</dbReference>
<dbReference type="OrthoDB" id="122286at2"/>
<dbReference type="AlphaFoldDB" id="A0A2T0K9S7"/>
<name>A0A2T0K9S7_9ACTN</name>
<dbReference type="PANTHER" id="PTHR33169:SF14">
    <property type="entry name" value="TRANSCRIPTIONAL REGULATOR RV3488"/>
    <property type="match status" value="1"/>
</dbReference>
<evidence type="ECO:0000313" key="3">
    <source>
        <dbReference type="Proteomes" id="UP000239415"/>
    </source>
</evidence>
<dbReference type="PANTHER" id="PTHR33169">
    <property type="entry name" value="PADR-FAMILY TRANSCRIPTIONAL REGULATOR"/>
    <property type="match status" value="1"/>
</dbReference>
<dbReference type="RefSeq" id="WP_106321653.1">
    <property type="nucleotide sequence ID" value="NZ_BOMO01000077.1"/>
</dbReference>
<keyword evidence="3" id="KW-1185">Reference proteome</keyword>
<dbReference type="InterPro" id="IPR036390">
    <property type="entry name" value="WH_DNA-bd_sf"/>
</dbReference>
<dbReference type="Proteomes" id="UP000239415">
    <property type="component" value="Unassembled WGS sequence"/>
</dbReference>
<proteinExistence type="predicted"/>
<protein>
    <submittedName>
        <fullName evidence="2">PadR family transcriptional regulator</fullName>
    </submittedName>
</protein>
<gene>
    <name evidence="2" type="ORF">CLV67_109150</name>
</gene>
<feature type="domain" description="Transcription regulator PadR N-terminal" evidence="1">
    <location>
        <begin position="20"/>
        <end position="80"/>
    </location>
</feature>
<sequence>MRITIPTARILAALLAEPDADRYGLELMQATGLASGSLYPILHRLQGAGWVEARWEQVDPAAEGRPARRFYRLTADGVVNARQALAKLRAQTAIPGASPQVNPA</sequence>
<evidence type="ECO:0000259" key="1">
    <source>
        <dbReference type="Pfam" id="PF03551"/>
    </source>
</evidence>
<comment type="caution">
    <text evidence="2">The sequence shown here is derived from an EMBL/GenBank/DDBJ whole genome shotgun (WGS) entry which is preliminary data.</text>
</comment>
<organism evidence="2 3">
    <name type="scientific">Actinoplanes italicus</name>
    <dbReference type="NCBI Taxonomy" id="113567"/>
    <lineage>
        <taxon>Bacteria</taxon>
        <taxon>Bacillati</taxon>
        <taxon>Actinomycetota</taxon>
        <taxon>Actinomycetes</taxon>
        <taxon>Micromonosporales</taxon>
        <taxon>Micromonosporaceae</taxon>
        <taxon>Actinoplanes</taxon>
    </lineage>
</organism>
<dbReference type="SUPFAM" id="SSF46785">
    <property type="entry name" value="Winged helix' DNA-binding domain"/>
    <property type="match status" value="1"/>
</dbReference>
<dbReference type="InterPro" id="IPR005149">
    <property type="entry name" value="Tscrpt_reg_PadR_N"/>
</dbReference>
<reference evidence="2 3" key="1">
    <citation type="submission" date="2018-03" db="EMBL/GenBank/DDBJ databases">
        <title>Genomic Encyclopedia of Archaeal and Bacterial Type Strains, Phase II (KMG-II): from individual species to whole genera.</title>
        <authorList>
            <person name="Goeker M."/>
        </authorList>
    </citation>
    <scope>NUCLEOTIDE SEQUENCE [LARGE SCALE GENOMIC DNA]</scope>
    <source>
        <strain evidence="2 3">DSM 43146</strain>
    </source>
</reference>
<evidence type="ECO:0000313" key="2">
    <source>
        <dbReference type="EMBL" id="PRX19885.1"/>
    </source>
</evidence>
<dbReference type="EMBL" id="PVMZ01000009">
    <property type="protein sequence ID" value="PRX19885.1"/>
    <property type="molecule type" value="Genomic_DNA"/>
</dbReference>
<accession>A0A2T0K9S7</accession>
<dbReference type="Gene3D" id="1.10.10.10">
    <property type="entry name" value="Winged helix-like DNA-binding domain superfamily/Winged helix DNA-binding domain"/>
    <property type="match status" value="1"/>
</dbReference>
<dbReference type="InterPro" id="IPR036388">
    <property type="entry name" value="WH-like_DNA-bd_sf"/>
</dbReference>